<evidence type="ECO:0000256" key="1">
    <source>
        <dbReference type="ARBA" id="ARBA00004328"/>
    </source>
</evidence>
<dbReference type="InterPro" id="IPR024455">
    <property type="entry name" value="Phage_capsid"/>
</dbReference>
<accession>A0A0H3ZW24</accession>
<organism evidence="3">
    <name type="scientific">Vibrio splendidus</name>
    <dbReference type="NCBI Taxonomy" id="29497"/>
    <lineage>
        <taxon>Bacteria</taxon>
        <taxon>Pseudomonadati</taxon>
        <taxon>Pseudomonadota</taxon>
        <taxon>Gammaproteobacteria</taxon>
        <taxon>Vibrionales</taxon>
        <taxon>Vibrionaceae</taxon>
        <taxon>Vibrio</taxon>
    </lineage>
</organism>
<evidence type="ECO:0000313" key="3">
    <source>
        <dbReference type="EMBL" id="AKN37691.1"/>
    </source>
</evidence>
<sequence>MNGDRKVLGAHKLGRICKVSEELLQDEAVSLENTLADSYAKSFGDAEEDAMWNGDGNKKPTGLKTQVKKKVTAAAAAGISYDDLVDLQHGVKRPYRKNGVYVLNDLTIAMVRKLKNDKGEPIWQDSMKDGEPDRLLGKPVHSTDALSVPAASQVSAMFGDFKQGVDIGDRGAIYMQRLEELYAAEGAIGFRMRSRVDCILKDEDAVAKLEHPAA</sequence>
<dbReference type="EMBL" id="KP795544">
    <property type="protein sequence ID" value="AKN37691.1"/>
    <property type="molecule type" value="Genomic_DNA"/>
</dbReference>
<dbReference type="NCBIfam" id="TIGR01554">
    <property type="entry name" value="major_cap_HK97"/>
    <property type="match status" value="1"/>
</dbReference>
<dbReference type="SUPFAM" id="SSF56563">
    <property type="entry name" value="Major capsid protein gp5"/>
    <property type="match status" value="1"/>
</dbReference>
<dbReference type="AlphaFoldDB" id="A0A0H3ZW24"/>
<name>A0A0H3ZW24_VIBSP</name>
<protein>
    <submittedName>
        <fullName evidence="3">Phage major capsid protein</fullName>
    </submittedName>
</protein>
<comment type="subcellular location">
    <subcellularLocation>
        <location evidence="1">Virion</location>
    </subcellularLocation>
</comment>
<dbReference type="Pfam" id="PF05065">
    <property type="entry name" value="Phage_capsid"/>
    <property type="match status" value="1"/>
</dbReference>
<proteinExistence type="predicted"/>
<dbReference type="Gene3D" id="3.30.2320.10">
    <property type="entry name" value="hypothetical protein PF0899 domain"/>
    <property type="match status" value="1"/>
</dbReference>
<feature type="domain" description="Phage capsid-like C-terminal" evidence="2">
    <location>
        <begin position="5"/>
        <end position="210"/>
    </location>
</feature>
<dbReference type="InterPro" id="IPR054612">
    <property type="entry name" value="Phage_capsid-like_C"/>
</dbReference>
<evidence type="ECO:0000259" key="2">
    <source>
        <dbReference type="Pfam" id="PF05065"/>
    </source>
</evidence>
<reference evidence="3" key="1">
    <citation type="journal article" date="2015" name="MBio">
        <title>Eco-Evolutionary Dynamics of Episomes among Ecologically Cohesive Bacterial Populations.</title>
        <authorList>
            <person name="Xue H."/>
            <person name="Cordero O.X."/>
            <person name="Camas F.M."/>
            <person name="Trimble W."/>
            <person name="Meyer F."/>
            <person name="Guglielmini J."/>
            <person name="Rocha E.P."/>
            <person name="Polz M.F."/>
        </authorList>
    </citation>
    <scope>NUCLEOTIDE SEQUENCE</scope>
    <source>
        <strain evidence="3">5S_214</strain>
    </source>
</reference>